<comment type="caution">
    <text evidence="1">The sequence shown here is derived from an EMBL/GenBank/DDBJ whole genome shotgun (WGS) entry which is preliminary data.</text>
</comment>
<dbReference type="RefSeq" id="WP_067492297.1">
    <property type="nucleotide sequence ID" value="NZ_SNXK01000002.1"/>
</dbReference>
<dbReference type="AlphaFoldDB" id="A0A4R6PLX2"/>
<name>A0A4R6PLX2_NOCIG</name>
<evidence type="ECO:0000313" key="2">
    <source>
        <dbReference type="Proteomes" id="UP000295087"/>
    </source>
</evidence>
<accession>A0A4R6PLX2</accession>
<dbReference type="Proteomes" id="UP000295087">
    <property type="component" value="Unassembled WGS sequence"/>
</dbReference>
<organism evidence="1 2">
    <name type="scientific">Nocardia ignorata</name>
    <dbReference type="NCBI Taxonomy" id="145285"/>
    <lineage>
        <taxon>Bacteria</taxon>
        <taxon>Bacillati</taxon>
        <taxon>Actinomycetota</taxon>
        <taxon>Actinomycetes</taxon>
        <taxon>Mycobacteriales</taxon>
        <taxon>Nocardiaceae</taxon>
        <taxon>Nocardia</taxon>
    </lineage>
</organism>
<dbReference type="PROSITE" id="PS51257">
    <property type="entry name" value="PROKAR_LIPOPROTEIN"/>
    <property type="match status" value="1"/>
</dbReference>
<dbReference type="Pfam" id="PF12079">
    <property type="entry name" value="DUF3558"/>
    <property type="match status" value="1"/>
</dbReference>
<proteinExistence type="predicted"/>
<keyword evidence="2" id="KW-1185">Reference proteome</keyword>
<reference evidence="1 2" key="1">
    <citation type="submission" date="2019-03" db="EMBL/GenBank/DDBJ databases">
        <title>Genomic Encyclopedia of Type Strains, Phase IV (KMG-IV): sequencing the most valuable type-strain genomes for metagenomic binning, comparative biology and taxonomic classification.</title>
        <authorList>
            <person name="Goeker M."/>
        </authorList>
    </citation>
    <scope>NUCLEOTIDE SEQUENCE [LARGE SCALE GENOMIC DNA]</scope>
    <source>
        <strain evidence="1 2">DSM 44496</strain>
    </source>
</reference>
<dbReference type="EMBL" id="SNXK01000002">
    <property type="protein sequence ID" value="TDP39487.1"/>
    <property type="molecule type" value="Genomic_DNA"/>
</dbReference>
<gene>
    <name evidence="1" type="ORF">DFR75_102199</name>
</gene>
<evidence type="ECO:0000313" key="1">
    <source>
        <dbReference type="EMBL" id="TDP39487.1"/>
    </source>
</evidence>
<sequence>MRLVGIAVGVGVALVLSGCGQSVDGQPEVSGAPLTKEQLFDPCGVPESALVAAGADPASKDDNPFSVPRAEWKGCGWRAGDFFLSLLSSTYTISEYRTNTYYRDFKEVTIDNRSGLQYQLGDKSPSEECGIVFDTTQGRIEIVASKALSSKSTTDPCARVNEMAPHFASILPQ</sequence>
<dbReference type="InterPro" id="IPR024520">
    <property type="entry name" value="DUF3558"/>
</dbReference>
<protein>
    <submittedName>
        <fullName evidence="1">Uncharacterized protein DUF3558</fullName>
    </submittedName>
</protein>